<dbReference type="Pfam" id="PF04304">
    <property type="entry name" value="DUF454"/>
    <property type="match status" value="1"/>
</dbReference>
<dbReference type="PANTHER" id="PTHR35813:SF1">
    <property type="entry name" value="INNER MEMBRANE PROTEIN YBAN"/>
    <property type="match status" value="1"/>
</dbReference>
<comment type="caution">
    <text evidence="2">The sequence shown here is derived from an EMBL/GenBank/DDBJ whole genome shotgun (WGS) entry which is preliminary data.</text>
</comment>
<dbReference type="PANTHER" id="PTHR35813">
    <property type="entry name" value="INNER MEMBRANE PROTEIN YBAN"/>
    <property type="match status" value="1"/>
</dbReference>
<name>A0ABV6BW02_9FLAO</name>
<feature type="transmembrane region" description="Helical" evidence="1">
    <location>
        <begin position="76"/>
        <end position="96"/>
    </location>
</feature>
<keyword evidence="3" id="KW-1185">Reference proteome</keyword>
<feature type="transmembrane region" description="Helical" evidence="1">
    <location>
        <begin position="36"/>
        <end position="55"/>
    </location>
</feature>
<keyword evidence="1" id="KW-0472">Membrane</keyword>
<sequence>MGGRLLKYVKLFLGIISLVLAYIGILLPGVPAVPFILSAGYFFLNSSPKFYQWLLRRKFVGHLLRKYLLRTKKSKGTIWFVISQLWVSLITFQIILRPVFPVIVVVNLAGIAVSLFIYKMISRHC</sequence>
<accession>A0ABV6BW02</accession>
<feature type="transmembrane region" description="Helical" evidence="1">
    <location>
        <begin position="102"/>
        <end position="121"/>
    </location>
</feature>
<evidence type="ECO:0000256" key="1">
    <source>
        <dbReference type="SAM" id="Phobius"/>
    </source>
</evidence>
<reference evidence="2 3" key="1">
    <citation type="submission" date="2024-09" db="EMBL/GenBank/DDBJ databases">
        <authorList>
            <person name="Sun Q."/>
            <person name="Mori K."/>
        </authorList>
    </citation>
    <scope>NUCLEOTIDE SEQUENCE [LARGE SCALE GENOMIC DNA]</scope>
    <source>
        <strain evidence="2 3">CGMCC 1.12926</strain>
    </source>
</reference>
<feature type="transmembrane region" description="Helical" evidence="1">
    <location>
        <begin position="12"/>
        <end position="30"/>
    </location>
</feature>
<keyword evidence="1" id="KW-0812">Transmembrane</keyword>
<dbReference type="Proteomes" id="UP001589734">
    <property type="component" value="Unassembled WGS sequence"/>
</dbReference>
<gene>
    <name evidence="2" type="ORF">ACFFLS_14250</name>
</gene>
<evidence type="ECO:0000313" key="3">
    <source>
        <dbReference type="Proteomes" id="UP001589734"/>
    </source>
</evidence>
<evidence type="ECO:0000313" key="2">
    <source>
        <dbReference type="EMBL" id="MFC0078209.1"/>
    </source>
</evidence>
<protein>
    <submittedName>
        <fullName evidence="2">YbaN family protein</fullName>
    </submittedName>
</protein>
<keyword evidence="1" id="KW-1133">Transmembrane helix</keyword>
<dbReference type="InterPro" id="IPR007401">
    <property type="entry name" value="DUF454"/>
</dbReference>
<organism evidence="2 3">
    <name type="scientific">Flavobacterium procerum</name>
    <dbReference type="NCBI Taxonomy" id="1455569"/>
    <lineage>
        <taxon>Bacteria</taxon>
        <taxon>Pseudomonadati</taxon>
        <taxon>Bacteroidota</taxon>
        <taxon>Flavobacteriia</taxon>
        <taxon>Flavobacteriales</taxon>
        <taxon>Flavobacteriaceae</taxon>
        <taxon>Flavobacterium</taxon>
    </lineage>
</organism>
<proteinExistence type="predicted"/>
<dbReference type="EMBL" id="JBHLYW010000009">
    <property type="protein sequence ID" value="MFC0078209.1"/>
    <property type="molecule type" value="Genomic_DNA"/>
</dbReference>
<dbReference type="RefSeq" id="WP_379682251.1">
    <property type="nucleotide sequence ID" value="NZ_JBHLYW010000009.1"/>
</dbReference>